<dbReference type="CDD" id="cd05153">
    <property type="entry name" value="HomoserineK_II"/>
    <property type="match status" value="1"/>
</dbReference>
<dbReference type="Gene3D" id="3.30.200.20">
    <property type="entry name" value="Phosphorylase Kinase, domain 1"/>
    <property type="match status" value="1"/>
</dbReference>
<accession>A0ABV7PSK6</accession>
<dbReference type="Pfam" id="PF01636">
    <property type="entry name" value="APH"/>
    <property type="match status" value="1"/>
</dbReference>
<dbReference type="PANTHER" id="PTHR21064">
    <property type="entry name" value="AMINOGLYCOSIDE PHOSPHOTRANSFERASE DOMAIN-CONTAINING PROTEIN-RELATED"/>
    <property type="match status" value="1"/>
</dbReference>
<keyword evidence="2 8" id="KW-0808">Transferase</keyword>
<evidence type="ECO:0000256" key="3">
    <source>
        <dbReference type="ARBA" id="ARBA00022697"/>
    </source>
</evidence>
<dbReference type="NCBIfam" id="TIGR00938">
    <property type="entry name" value="thrB_alt"/>
    <property type="match status" value="1"/>
</dbReference>
<evidence type="ECO:0000313" key="12">
    <source>
        <dbReference type="Proteomes" id="UP001595665"/>
    </source>
</evidence>
<evidence type="ECO:0000256" key="8">
    <source>
        <dbReference type="HAMAP-Rule" id="MF_00301"/>
    </source>
</evidence>
<organism evidence="11 12">
    <name type="scientific">Massilia haematophila</name>
    <dbReference type="NCBI Taxonomy" id="457923"/>
    <lineage>
        <taxon>Bacteria</taxon>
        <taxon>Pseudomonadati</taxon>
        <taxon>Pseudomonadota</taxon>
        <taxon>Betaproteobacteria</taxon>
        <taxon>Burkholderiales</taxon>
        <taxon>Oxalobacteraceae</taxon>
        <taxon>Telluria group</taxon>
        <taxon>Massilia</taxon>
    </lineage>
</organism>
<dbReference type="PANTHER" id="PTHR21064:SF6">
    <property type="entry name" value="AMINOGLYCOSIDE PHOSPHOTRANSFERASE DOMAIN-CONTAINING PROTEIN"/>
    <property type="match status" value="1"/>
</dbReference>
<keyword evidence="4 8" id="KW-0547">Nucleotide-binding</keyword>
<gene>
    <name evidence="8" type="primary">thrB</name>
    <name evidence="11" type="ORF">ACFOPH_22670</name>
</gene>
<evidence type="ECO:0000256" key="5">
    <source>
        <dbReference type="ARBA" id="ARBA00022777"/>
    </source>
</evidence>
<keyword evidence="3 8" id="KW-0791">Threonine biosynthesis</keyword>
<keyword evidence="1 8" id="KW-0028">Amino-acid biosynthesis</keyword>
<comment type="caution">
    <text evidence="11">The sequence shown here is derived from an EMBL/GenBank/DDBJ whole genome shotgun (WGS) entry which is preliminary data.</text>
</comment>
<name>A0ABV7PSK6_9BURK</name>
<keyword evidence="5 8" id="KW-0418">Kinase</keyword>
<dbReference type="InterPro" id="IPR005280">
    <property type="entry name" value="Homoserine_kinase_II"/>
</dbReference>
<evidence type="ECO:0000259" key="10">
    <source>
        <dbReference type="Pfam" id="PF01636"/>
    </source>
</evidence>
<evidence type="ECO:0000256" key="1">
    <source>
        <dbReference type="ARBA" id="ARBA00022605"/>
    </source>
</evidence>
<dbReference type="GO" id="GO:0004413">
    <property type="term" value="F:homoserine kinase activity"/>
    <property type="evidence" value="ECO:0007669"/>
    <property type="project" value="UniProtKB-EC"/>
</dbReference>
<dbReference type="EMBL" id="JBHRVV010000001">
    <property type="protein sequence ID" value="MFC3461013.1"/>
    <property type="molecule type" value="Genomic_DNA"/>
</dbReference>
<dbReference type="Gene3D" id="3.90.1200.10">
    <property type="match status" value="1"/>
</dbReference>
<dbReference type="InterPro" id="IPR050249">
    <property type="entry name" value="Pseudomonas-type_ThrB"/>
</dbReference>
<dbReference type="EC" id="2.7.1.39" evidence="8 9"/>
<evidence type="ECO:0000256" key="6">
    <source>
        <dbReference type="ARBA" id="ARBA00022840"/>
    </source>
</evidence>
<evidence type="ECO:0000256" key="9">
    <source>
        <dbReference type="NCBIfam" id="TIGR00938"/>
    </source>
</evidence>
<comment type="catalytic activity">
    <reaction evidence="8">
        <text>L-homoserine + ATP = O-phospho-L-homoserine + ADP + H(+)</text>
        <dbReference type="Rhea" id="RHEA:13985"/>
        <dbReference type="ChEBI" id="CHEBI:15378"/>
        <dbReference type="ChEBI" id="CHEBI:30616"/>
        <dbReference type="ChEBI" id="CHEBI:57476"/>
        <dbReference type="ChEBI" id="CHEBI:57590"/>
        <dbReference type="ChEBI" id="CHEBI:456216"/>
        <dbReference type="EC" id="2.7.1.39"/>
    </reaction>
</comment>
<evidence type="ECO:0000256" key="2">
    <source>
        <dbReference type="ARBA" id="ARBA00022679"/>
    </source>
</evidence>
<dbReference type="NCBIfam" id="NF003558">
    <property type="entry name" value="PRK05231.1"/>
    <property type="match status" value="1"/>
</dbReference>
<evidence type="ECO:0000313" key="11">
    <source>
        <dbReference type="EMBL" id="MFC3461013.1"/>
    </source>
</evidence>
<evidence type="ECO:0000256" key="4">
    <source>
        <dbReference type="ARBA" id="ARBA00022741"/>
    </source>
</evidence>
<dbReference type="HAMAP" id="MF_00301">
    <property type="entry name" value="Homoser_kinase_2"/>
    <property type="match status" value="1"/>
</dbReference>
<sequence>MAVFTAVTLDELTQWIKQFPLGQALALDGIASGIENSNFFLTVERGEYVLTIFENLDFEQLPFYIGLMRHLAERGIPVPAPVANHDGELVVPLQGKPAVIVTKLAGSSQMDPQPVHCAEVGTMLARMHLAAQDFPLSQPNLRGLAWWSATAPVVLPYLAPDNARLLREEVAAQEAFAASDAYARLPRGPVHADLFRNNVMFVGEKLTGCFDFYFAGVDTWLFDLAVTVNDWCIDLASGKLDHARVEALLAAYRAVRPFTAEEIAAWQTTLRAAALRFWLSRLYDLHVPRAAEMLTPHDPTHFERILRDRLASPAPVLPL</sequence>
<keyword evidence="12" id="KW-1185">Reference proteome</keyword>
<dbReference type="InterPro" id="IPR011009">
    <property type="entry name" value="Kinase-like_dom_sf"/>
</dbReference>
<protein>
    <recommendedName>
        <fullName evidence="8 9">Homoserine kinase</fullName>
        <shortName evidence="8">HK</shortName>
        <shortName evidence="8">HSK</shortName>
        <ecNumber evidence="8 9">2.7.1.39</ecNumber>
    </recommendedName>
</protein>
<proteinExistence type="inferred from homology"/>
<dbReference type="RefSeq" id="WP_379737373.1">
    <property type="nucleotide sequence ID" value="NZ_JBHRVV010000001.1"/>
</dbReference>
<comment type="similarity">
    <text evidence="7 8">Belongs to the pseudomonas-type ThrB family.</text>
</comment>
<dbReference type="InterPro" id="IPR002575">
    <property type="entry name" value="Aminoglycoside_PTrfase"/>
</dbReference>
<dbReference type="Proteomes" id="UP001595665">
    <property type="component" value="Unassembled WGS sequence"/>
</dbReference>
<comment type="pathway">
    <text evidence="8">Amino-acid biosynthesis; L-threonine biosynthesis; L-threonine from L-aspartate: step 4/5.</text>
</comment>
<dbReference type="SUPFAM" id="SSF56112">
    <property type="entry name" value="Protein kinase-like (PK-like)"/>
    <property type="match status" value="1"/>
</dbReference>
<evidence type="ECO:0000256" key="7">
    <source>
        <dbReference type="ARBA" id="ARBA00038240"/>
    </source>
</evidence>
<reference evidence="12" key="1">
    <citation type="journal article" date="2019" name="Int. J. Syst. Evol. Microbiol.">
        <title>The Global Catalogue of Microorganisms (GCM) 10K type strain sequencing project: providing services to taxonomists for standard genome sequencing and annotation.</title>
        <authorList>
            <consortium name="The Broad Institute Genomics Platform"/>
            <consortium name="The Broad Institute Genome Sequencing Center for Infectious Disease"/>
            <person name="Wu L."/>
            <person name="Ma J."/>
        </authorList>
    </citation>
    <scope>NUCLEOTIDE SEQUENCE [LARGE SCALE GENOMIC DNA]</scope>
    <source>
        <strain evidence="12">CCM 7480</strain>
    </source>
</reference>
<feature type="domain" description="Aminoglycoside phosphotransferase" evidence="10">
    <location>
        <begin position="29"/>
        <end position="258"/>
    </location>
</feature>
<keyword evidence="6 8" id="KW-0067">ATP-binding</keyword>